<feature type="region of interest" description="Disordered" evidence="1">
    <location>
        <begin position="1"/>
        <end position="73"/>
    </location>
</feature>
<evidence type="ECO:0000313" key="2">
    <source>
        <dbReference type="EMBL" id="MCM5682297.1"/>
    </source>
</evidence>
<proteinExistence type="predicted"/>
<accession>A0ABT0YU65</accession>
<feature type="compositionally biased region" description="Polar residues" evidence="1">
    <location>
        <begin position="42"/>
        <end position="54"/>
    </location>
</feature>
<sequence>MPHAGSPAGPGRPRLEGRDAAKHGEQIDETLGTSDGRVKRTGNLSSRSQPSPQVGNEPLPGEPTRSGERPQRG</sequence>
<gene>
    <name evidence="2" type="ORF">M8A51_22445</name>
</gene>
<name>A0ABT0YU65_9BURK</name>
<keyword evidence="3" id="KW-1185">Reference proteome</keyword>
<dbReference type="Proteomes" id="UP001165541">
    <property type="component" value="Unassembled WGS sequence"/>
</dbReference>
<dbReference type="RefSeq" id="WP_251780774.1">
    <property type="nucleotide sequence ID" value="NZ_JAMKFE010000018.1"/>
</dbReference>
<evidence type="ECO:0000313" key="3">
    <source>
        <dbReference type="Proteomes" id="UP001165541"/>
    </source>
</evidence>
<dbReference type="EMBL" id="JAMKFE010000018">
    <property type="protein sequence ID" value="MCM5682297.1"/>
    <property type="molecule type" value="Genomic_DNA"/>
</dbReference>
<reference evidence="2" key="1">
    <citation type="submission" date="2022-05" db="EMBL/GenBank/DDBJ databases">
        <title>Schlegelella sp. nov., isolated from mangrove soil.</title>
        <authorList>
            <person name="Liu Y."/>
            <person name="Ge X."/>
            <person name="Liu W."/>
        </authorList>
    </citation>
    <scope>NUCLEOTIDE SEQUENCE</scope>
    <source>
        <strain evidence="2">S2-27</strain>
    </source>
</reference>
<feature type="compositionally biased region" description="Basic and acidic residues" evidence="1">
    <location>
        <begin position="13"/>
        <end position="26"/>
    </location>
</feature>
<organism evidence="2 3">
    <name type="scientific">Caldimonas mangrovi</name>
    <dbReference type="NCBI Taxonomy" id="2944811"/>
    <lineage>
        <taxon>Bacteria</taxon>
        <taxon>Pseudomonadati</taxon>
        <taxon>Pseudomonadota</taxon>
        <taxon>Betaproteobacteria</taxon>
        <taxon>Burkholderiales</taxon>
        <taxon>Sphaerotilaceae</taxon>
        <taxon>Caldimonas</taxon>
    </lineage>
</organism>
<comment type="caution">
    <text evidence="2">The sequence shown here is derived from an EMBL/GenBank/DDBJ whole genome shotgun (WGS) entry which is preliminary data.</text>
</comment>
<evidence type="ECO:0000256" key="1">
    <source>
        <dbReference type="SAM" id="MobiDB-lite"/>
    </source>
</evidence>
<protein>
    <submittedName>
        <fullName evidence="2">Uncharacterized protein</fullName>
    </submittedName>
</protein>